<keyword evidence="6" id="KW-1185">Reference proteome</keyword>
<dbReference type="CDD" id="cd01189">
    <property type="entry name" value="INT_ICEBs1_C_like"/>
    <property type="match status" value="1"/>
</dbReference>
<dbReference type="InterPro" id="IPR013762">
    <property type="entry name" value="Integrase-like_cat_sf"/>
</dbReference>
<organism evidence="5 6">
    <name type="scientific">Nocardia jiangxiensis</name>
    <dbReference type="NCBI Taxonomy" id="282685"/>
    <lineage>
        <taxon>Bacteria</taxon>
        <taxon>Bacillati</taxon>
        <taxon>Actinomycetota</taxon>
        <taxon>Actinomycetes</taxon>
        <taxon>Mycobacteriales</taxon>
        <taxon>Nocardiaceae</taxon>
        <taxon>Nocardia</taxon>
    </lineage>
</organism>
<dbReference type="EMBL" id="JBIAQY010000008">
    <property type="protein sequence ID" value="MFF3570921.1"/>
    <property type="molecule type" value="Genomic_DNA"/>
</dbReference>
<gene>
    <name evidence="5" type="ORF">ACFYXQ_24355</name>
</gene>
<dbReference type="Gene3D" id="1.10.150.130">
    <property type="match status" value="1"/>
</dbReference>
<comment type="caution">
    <text evidence="5">The sequence shown here is derived from an EMBL/GenBank/DDBJ whole genome shotgun (WGS) entry which is preliminary data.</text>
</comment>
<accession>A0ABW6S6U4</accession>
<dbReference type="InterPro" id="IPR050090">
    <property type="entry name" value="Tyrosine_recombinase_XerCD"/>
</dbReference>
<dbReference type="Pfam" id="PF00589">
    <property type="entry name" value="Phage_integrase"/>
    <property type="match status" value="1"/>
</dbReference>
<dbReference type="InterPro" id="IPR002104">
    <property type="entry name" value="Integrase_catalytic"/>
</dbReference>
<reference evidence="5 6" key="1">
    <citation type="submission" date="2024-10" db="EMBL/GenBank/DDBJ databases">
        <title>The Natural Products Discovery Center: Release of the First 8490 Sequenced Strains for Exploring Actinobacteria Biosynthetic Diversity.</title>
        <authorList>
            <person name="Kalkreuter E."/>
            <person name="Kautsar S.A."/>
            <person name="Yang D."/>
            <person name="Bader C.D."/>
            <person name="Teijaro C.N."/>
            <person name="Fluegel L."/>
            <person name="Davis C.M."/>
            <person name="Simpson J.R."/>
            <person name="Lauterbach L."/>
            <person name="Steele A.D."/>
            <person name="Gui C."/>
            <person name="Meng S."/>
            <person name="Li G."/>
            <person name="Viehrig K."/>
            <person name="Ye F."/>
            <person name="Su P."/>
            <person name="Kiefer A.F."/>
            <person name="Nichols A."/>
            <person name="Cepeda A.J."/>
            <person name="Yan W."/>
            <person name="Fan B."/>
            <person name="Jiang Y."/>
            <person name="Adhikari A."/>
            <person name="Zheng C.-J."/>
            <person name="Schuster L."/>
            <person name="Cowan T.M."/>
            <person name="Smanski M.J."/>
            <person name="Chevrette M.G."/>
            <person name="De Carvalho L.P.S."/>
            <person name="Shen B."/>
        </authorList>
    </citation>
    <scope>NUCLEOTIDE SEQUENCE [LARGE SCALE GENOMIC DNA]</scope>
    <source>
        <strain evidence="5 6">NPDC002593</strain>
    </source>
</reference>
<dbReference type="Proteomes" id="UP001601992">
    <property type="component" value="Unassembled WGS sequence"/>
</dbReference>
<dbReference type="PROSITE" id="PS51898">
    <property type="entry name" value="TYR_RECOMBINASE"/>
    <property type="match status" value="1"/>
</dbReference>
<feature type="domain" description="Tyr recombinase" evidence="4">
    <location>
        <begin position="106"/>
        <end position="299"/>
    </location>
</feature>
<evidence type="ECO:0000256" key="1">
    <source>
        <dbReference type="ARBA" id="ARBA00008857"/>
    </source>
</evidence>
<evidence type="ECO:0000256" key="2">
    <source>
        <dbReference type="ARBA" id="ARBA00023125"/>
    </source>
</evidence>
<dbReference type="InterPro" id="IPR010998">
    <property type="entry name" value="Integrase_recombinase_N"/>
</dbReference>
<name>A0ABW6S6U4_9NOCA</name>
<evidence type="ECO:0000256" key="3">
    <source>
        <dbReference type="ARBA" id="ARBA00023172"/>
    </source>
</evidence>
<sequence>MATEVLAFVAGHPDGVRYSGVTSKFGDKAGRYLDGMRASGTVVRPKRGLYALAPGTTPPVEPQGVAARTVTTMLIQLSAALDDAVKQGLVTRNVARLVKRPDIAETEMQVWTREQSREFREHVREHRLYALFLLSLCGLRRSEIMGLCWSRIEGNTLHIRRGRVAIGKDVEEGDPKSWRSRRSLPLPADVVAALARFEVAQKAEALVLGASWSDERLVAVHEDGSPIRHEWYTDEFQRQAEAAGLPVIRLHDDRHTAATIRLDSGAAVSAVAKWLGHDPAVLLRVYGHVYDEALESAGTALFGDDTAASST</sequence>
<evidence type="ECO:0000259" key="4">
    <source>
        <dbReference type="PROSITE" id="PS51898"/>
    </source>
</evidence>
<dbReference type="InterPro" id="IPR011010">
    <property type="entry name" value="DNA_brk_join_enz"/>
</dbReference>
<dbReference type="RefSeq" id="WP_387405053.1">
    <property type="nucleotide sequence ID" value="NZ_JBIAQY010000008.1"/>
</dbReference>
<keyword evidence="3" id="KW-0233">DNA recombination</keyword>
<dbReference type="PANTHER" id="PTHR30349">
    <property type="entry name" value="PHAGE INTEGRASE-RELATED"/>
    <property type="match status" value="1"/>
</dbReference>
<proteinExistence type="inferred from homology"/>
<keyword evidence="2" id="KW-0238">DNA-binding</keyword>
<evidence type="ECO:0000313" key="6">
    <source>
        <dbReference type="Proteomes" id="UP001601992"/>
    </source>
</evidence>
<comment type="similarity">
    <text evidence="1">Belongs to the 'phage' integrase family.</text>
</comment>
<evidence type="ECO:0000313" key="5">
    <source>
        <dbReference type="EMBL" id="MFF3570921.1"/>
    </source>
</evidence>
<dbReference type="SUPFAM" id="SSF56349">
    <property type="entry name" value="DNA breaking-rejoining enzymes"/>
    <property type="match status" value="1"/>
</dbReference>
<dbReference type="Gene3D" id="1.10.443.10">
    <property type="entry name" value="Intergrase catalytic core"/>
    <property type="match status" value="1"/>
</dbReference>
<dbReference type="PANTHER" id="PTHR30349:SF41">
    <property type="entry name" value="INTEGRASE_RECOMBINASE PROTEIN MJ0367-RELATED"/>
    <property type="match status" value="1"/>
</dbReference>
<protein>
    <submittedName>
        <fullName evidence="5">Tyrosine-type recombinase/integrase</fullName>
    </submittedName>
</protein>